<accession>A0AAV7TA40</accession>
<dbReference type="AlphaFoldDB" id="A0AAV7TA40"/>
<name>A0AAV7TA40_PLEWA</name>
<comment type="caution">
    <text evidence="2">The sequence shown here is derived from an EMBL/GenBank/DDBJ whole genome shotgun (WGS) entry which is preliminary data.</text>
</comment>
<proteinExistence type="predicted"/>
<evidence type="ECO:0000313" key="3">
    <source>
        <dbReference type="Proteomes" id="UP001066276"/>
    </source>
</evidence>
<gene>
    <name evidence="2" type="ORF">NDU88_004571</name>
</gene>
<protein>
    <submittedName>
        <fullName evidence="2">Uncharacterized protein</fullName>
    </submittedName>
</protein>
<dbReference type="EMBL" id="JANPWB010000007">
    <property type="protein sequence ID" value="KAJ1172727.1"/>
    <property type="molecule type" value="Genomic_DNA"/>
</dbReference>
<feature type="region of interest" description="Disordered" evidence="1">
    <location>
        <begin position="81"/>
        <end position="149"/>
    </location>
</feature>
<dbReference type="Proteomes" id="UP001066276">
    <property type="component" value="Chromosome 4_1"/>
</dbReference>
<keyword evidence="3" id="KW-1185">Reference proteome</keyword>
<reference evidence="2" key="1">
    <citation type="journal article" date="2022" name="bioRxiv">
        <title>Sequencing and chromosome-scale assembly of the giantPleurodeles waltlgenome.</title>
        <authorList>
            <person name="Brown T."/>
            <person name="Elewa A."/>
            <person name="Iarovenko S."/>
            <person name="Subramanian E."/>
            <person name="Araus A.J."/>
            <person name="Petzold A."/>
            <person name="Susuki M."/>
            <person name="Suzuki K.-i.T."/>
            <person name="Hayashi T."/>
            <person name="Toyoda A."/>
            <person name="Oliveira C."/>
            <person name="Osipova E."/>
            <person name="Leigh N.D."/>
            <person name="Simon A."/>
            <person name="Yun M.H."/>
        </authorList>
    </citation>
    <scope>NUCLEOTIDE SEQUENCE</scope>
    <source>
        <strain evidence="2">20211129_DDA</strain>
        <tissue evidence="2">Liver</tissue>
    </source>
</reference>
<organism evidence="2 3">
    <name type="scientific">Pleurodeles waltl</name>
    <name type="common">Iberian ribbed newt</name>
    <dbReference type="NCBI Taxonomy" id="8319"/>
    <lineage>
        <taxon>Eukaryota</taxon>
        <taxon>Metazoa</taxon>
        <taxon>Chordata</taxon>
        <taxon>Craniata</taxon>
        <taxon>Vertebrata</taxon>
        <taxon>Euteleostomi</taxon>
        <taxon>Amphibia</taxon>
        <taxon>Batrachia</taxon>
        <taxon>Caudata</taxon>
        <taxon>Salamandroidea</taxon>
        <taxon>Salamandridae</taxon>
        <taxon>Pleurodelinae</taxon>
        <taxon>Pleurodeles</taxon>
    </lineage>
</organism>
<evidence type="ECO:0000313" key="2">
    <source>
        <dbReference type="EMBL" id="KAJ1172727.1"/>
    </source>
</evidence>
<sequence length="149" mass="15724">MWQRFQLGRRHGNEGAVTLPCVTEGWVLARPMRIVQGEKGGLVGWAKIGSVSARSVGVPKRKAFNRREPHLNVAPSFSAFRGCSPSPKASRSPDVRIAALGARGNVQQAGPADFSSPHCSPPTGRRGALRSQSASSGAVPPESLNFGPS</sequence>
<evidence type="ECO:0000256" key="1">
    <source>
        <dbReference type="SAM" id="MobiDB-lite"/>
    </source>
</evidence>